<accession>A0A8S5NVP1</accession>
<dbReference type="EMBL" id="BK015252">
    <property type="protein sequence ID" value="DAD98083.1"/>
    <property type="molecule type" value="Genomic_DNA"/>
</dbReference>
<reference evidence="1" key="1">
    <citation type="journal article" date="2021" name="Proc. Natl. Acad. Sci. U.S.A.">
        <title>A Catalog of Tens of Thousands of Viruses from Human Metagenomes Reveals Hidden Associations with Chronic Diseases.</title>
        <authorList>
            <person name="Tisza M.J."/>
            <person name="Buck C.B."/>
        </authorList>
    </citation>
    <scope>NUCLEOTIDE SEQUENCE</scope>
    <source>
        <strain evidence="1">CtQ091</strain>
    </source>
</reference>
<organism evidence="1">
    <name type="scientific">Siphoviridae sp. ctQ091</name>
    <dbReference type="NCBI Taxonomy" id="2825490"/>
    <lineage>
        <taxon>Viruses</taxon>
        <taxon>Duplodnaviria</taxon>
        <taxon>Heunggongvirae</taxon>
        <taxon>Uroviricota</taxon>
        <taxon>Caudoviricetes</taxon>
    </lineage>
</organism>
<protein>
    <submittedName>
        <fullName evidence="1">Uncharacterized protein</fullName>
    </submittedName>
</protein>
<proteinExistence type="predicted"/>
<sequence length="103" mass="11453">MIDDELRPIVTQFVAEMLNDPHCESILLDTGEDAIVGSDIPVLYLDVIGKQYGGTLSIVGDGYSVSVRDRDTNETITMVERGKGAWGLQEPLAEIKTKLWWDK</sequence>
<name>A0A8S5NVP1_9CAUD</name>
<evidence type="ECO:0000313" key="1">
    <source>
        <dbReference type="EMBL" id="DAD98083.1"/>
    </source>
</evidence>